<dbReference type="Gene3D" id="3.40.1110.10">
    <property type="entry name" value="Calcium-transporting ATPase, cytoplasmic domain N"/>
    <property type="match status" value="2"/>
</dbReference>
<dbReference type="SUPFAM" id="SSF56784">
    <property type="entry name" value="HAD-like"/>
    <property type="match status" value="1"/>
</dbReference>
<proteinExistence type="inferred from homology"/>
<keyword evidence="8 18" id="KW-0547">Nucleotide-binding</keyword>
<dbReference type="GO" id="GO:0016020">
    <property type="term" value="C:membrane"/>
    <property type="evidence" value="ECO:0007669"/>
    <property type="project" value="UniProtKB-SubCell"/>
</dbReference>
<dbReference type="InterPro" id="IPR008250">
    <property type="entry name" value="ATPase_P-typ_transduc_dom_A_sf"/>
</dbReference>
<dbReference type="PANTHER" id="PTHR43520:SF8">
    <property type="entry name" value="P-TYPE CU(+) TRANSPORTER"/>
    <property type="match status" value="1"/>
</dbReference>
<keyword evidence="9" id="KW-0187">Copper transport</keyword>
<dbReference type="FunFam" id="2.70.150.10:FF:000002">
    <property type="entry name" value="Copper-transporting ATPase 1, putative"/>
    <property type="match status" value="1"/>
</dbReference>
<dbReference type="SFLD" id="SFLDF00027">
    <property type="entry name" value="p-type_atpase"/>
    <property type="match status" value="1"/>
</dbReference>
<evidence type="ECO:0000256" key="7">
    <source>
        <dbReference type="ARBA" id="ARBA00022737"/>
    </source>
</evidence>
<dbReference type="InterPro" id="IPR001757">
    <property type="entry name" value="P_typ_ATPase"/>
</dbReference>
<evidence type="ECO:0000256" key="4">
    <source>
        <dbReference type="ARBA" id="ARBA00022448"/>
    </source>
</evidence>
<feature type="transmembrane region" description="Helical" evidence="18">
    <location>
        <begin position="1105"/>
        <end position="1126"/>
    </location>
</feature>
<dbReference type="CDD" id="cd00371">
    <property type="entry name" value="HMA"/>
    <property type="match status" value="5"/>
</dbReference>
<dbReference type="InterPro" id="IPR006122">
    <property type="entry name" value="HMA_Cu_ion-bd"/>
</dbReference>
<evidence type="ECO:0000256" key="18">
    <source>
        <dbReference type="RuleBase" id="RU362081"/>
    </source>
</evidence>
<dbReference type="SUPFAM" id="SSF81665">
    <property type="entry name" value="Calcium ATPase, transmembrane domain M"/>
    <property type="match status" value="1"/>
</dbReference>
<dbReference type="AlphaFoldDB" id="A0A0L0HEB4"/>
<gene>
    <name evidence="20" type="ORF">SPPG_06020</name>
</gene>
<dbReference type="GO" id="GO:0005524">
    <property type="term" value="F:ATP binding"/>
    <property type="evidence" value="ECO:0007669"/>
    <property type="project" value="UniProtKB-UniRule"/>
</dbReference>
<dbReference type="PRINTS" id="PR00119">
    <property type="entry name" value="CATATPASE"/>
</dbReference>
<sequence length="1200" mass="127274">MTIPRQHTATITVKGMTCGSCVRTIESQLRPLPGVSSVAVSLEEELATVVYDADLLDEKDLVNAIEECGFEAIPVGGTKEVVVSVQGMTCQSCVKTVTGVLKALPGVESAVVDLASESATVTYDGGLLSPEDLVAAIEGCGFDAALQQHGLNEQPTASGHYDISIKGMVCQSCVKTITAKLSPMVGVKAVKVDLETENASVEIDTTQTNVLALIDAIEECGFDASLSSTSPIKTRPKPLTLTTVLKSTLRPSSPDPRTSLSLSVSSPLYTATTAGPIRTVQIEVQGMTCASCVASIEKHLRSNPGVVSCKVALLAERAEVQFKELLMTEEQVAKLIDDIGFRAKVLPSATYGTIDLKIFGMTCGSCSGKIERELSKMDGVQTAAVNLLGQSGRFQFDSSIIGVRDIVEKIESLGFTAFLSDMGSNAQVESLERTREIQEWRSAFWKSLRFAIPVTLLSMILPMTFFARVIDWEIVRGLSLGDLTMLILTIPVQFGIGQRFYSATFKALSHGSYTMDVLITLGTSVAFAFSVASIMYSICLGGHPKPQVFFETCTTLITFITLGRFLENLAKGKTSSALSKLISLAPTKALLLSTDQSTGQITEKEIPTEYVQAGDLLKVIPGERVPADGVVEYGSTSIDEALVTGEPLPVSKKVGDAVIGGTVNGSGAIHMRAVRVGADATLAQIVKLVNDAQTSKAPIQNIADTVAGYFVPAVIVLGLATFFVWIIILNATKWIPPSFPDDSSVVFVCLSMCISVIVVACPCALGLATPTAVMVGTGVGAQLGILIKGGGPLETAHRVTKFVFDKTGTLTMGKLEVVTYQLFADDLKWHNEAVFFGIVGAAEANSEHPLGKAIAKHGKEVLDVSTFPHVVETFEAVMGSGVQCTVTPPSGKPVHVLIGNQSFLTSNKCSAIPPGILDSQRTHESHGHTVIFVAFNQMPVGLIALADTLKPAAPPTIAALKKMGIQVCMVTGDQYLTALSIARQCGIPTSSIHAGVTPSGKKSLVSQFQADGHVVAMVGDGVNDSASLAQADMGIAVYGGTDVAVEAASVVLMRDELGDVVTAIDLSRVIFRRIRMNFLWATIYNILMIPLAMGIFSPWGITLPAMIAGMAMSLSSVSVVVSSLLLKFYKPPKIFSSTDIVSNDVDLEASIAEPRTSGAFVDGVRELLHGSPKRGYLPLMEEEEEEAGEVTELLERVELA</sequence>
<evidence type="ECO:0000313" key="20">
    <source>
        <dbReference type="EMBL" id="KNC99073.1"/>
    </source>
</evidence>
<dbReference type="EC" id="7.2.2.8" evidence="3"/>
<dbReference type="EMBL" id="KQ257459">
    <property type="protein sequence ID" value="KNC99073.1"/>
    <property type="molecule type" value="Genomic_DNA"/>
</dbReference>
<dbReference type="OrthoDB" id="432719at2759"/>
<dbReference type="SFLD" id="SFLDS00003">
    <property type="entry name" value="Haloacid_Dehalogenase"/>
    <property type="match status" value="1"/>
</dbReference>
<dbReference type="InterPro" id="IPR023298">
    <property type="entry name" value="ATPase_P-typ_TM_dom_sf"/>
</dbReference>
<evidence type="ECO:0000256" key="15">
    <source>
        <dbReference type="ARBA" id="ARBA00023065"/>
    </source>
</evidence>
<dbReference type="FunFam" id="3.30.70.100:FF:000001">
    <property type="entry name" value="ATPase copper transporting beta"/>
    <property type="match status" value="5"/>
</dbReference>
<feature type="transmembrane region" description="Helical" evidence="18">
    <location>
        <begin position="744"/>
        <end position="768"/>
    </location>
</feature>
<dbReference type="PROSITE" id="PS01047">
    <property type="entry name" value="HMA_1"/>
    <property type="match status" value="5"/>
</dbReference>
<feature type="domain" description="HMA" evidence="19">
    <location>
        <begin position="159"/>
        <end position="225"/>
    </location>
</feature>
<dbReference type="InterPro" id="IPR044492">
    <property type="entry name" value="P_typ_ATPase_HD_dom"/>
</dbReference>
<evidence type="ECO:0000256" key="12">
    <source>
        <dbReference type="ARBA" id="ARBA00022967"/>
    </source>
</evidence>
<accession>A0A0L0HEB4</accession>
<dbReference type="NCBIfam" id="TIGR01494">
    <property type="entry name" value="ATPase_P-type"/>
    <property type="match status" value="1"/>
</dbReference>
<dbReference type="GO" id="GO:0016887">
    <property type="term" value="F:ATP hydrolysis activity"/>
    <property type="evidence" value="ECO:0007669"/>
    <property type="project" value="InterPro"/>
</dbReference>
<keyword evidence="12" id="KW-1278">Translocase</keyword>
<dbReference type="InterPro" id="IPR023214">
    <property type="entry name" value="HAD_sf"/>
</dbReference>
<evidence type="ECO:0000313" key="21">
    <source>
        <dbReference type="Proteomes" id="UP000053201"/>
    </source>
</evidence>
<feature type="domain" description="HMA" evidence="19">
    <location>
        <begin position="352"/>
        <end position="418"/>
    </location>
</feature>
<dbReference type="SFLD" id="SFLDG00002">
    <property type="entry name" value="C1.7:_P-type_atpase_like"/>
    <property type="match status" value="1"/>
</dbReference>
<organism evidence="20 21">
    <name type="scientific">Spizellomyces punctatus (strain DAOM BR117)</name>
    <dbReference type="NCBI Taxonomy" id="645134"/>
    <lineage>
        <taxon>Eukaryota</taxon>
        <taxon>Fungi</taxon>
        <taxon>Fungi incertae sedis</taxon>
        <taxon>Chytridiomycota</taxon>
        <taxon>Chytridiomycota incertae sedis</taxon>
        <taxon>Chytridiomycetes</taxon>
        <taxon>Spizellomycetales</taxon>
        <taxon>Spizellomycetaceae</taxon>
        <taxon>Spizellomyces</taxon>
    </lineage>
</organism>
<keyword evidence="7" id="KW-0677">Repeat</keyword>
<feature type="transmembrane region" description="Helical" evidence="18">
    <location>
        <begin position="517"/>
        <end position="536"/>
    </location>
</feature>
<dbReference type="RefSeq" id="XP_016607112.1">
    <property type="nucleotide sequence ID" value="XM_016754225.1"/>
</dbReference>
<dbReference type="Pfam" id="PF00122">
    <property type="entry name" value="E1-E2_ATPase"/>
    <property type="match status" value="1"/>
</dbReference>
<dbReference type="Pfam" id="PF00403">
    <property type="entry name" value="HMA"/>
    <property type="match status" value="5"/>
</dbReference>
<dbReference type="InterPro" id="IPR018303">
    <property type="entry name" value="ATPase_P-typ_P_site"/>
</dbReference>
<dbReference type="Gene3D" id="3.30.70.100">
    <property type="match status" value="5"/>
</dbReference>
<dbReference type="NCBIfam" id="TIGR01525">
    <property type="entry name" value="ATPase-IB_hvy"/>
    <property type="match status" value="1"/>
</dbReference>
<feature type="domain" description="HMA" evidence="19">
    <location>
        <begin position="278"/>
        <end position="344"/>
    </location>
</feature>
<feature type="domain" description="HMA" evidence="19">
    <location>
        <begin position="79"/>
        <end position="145"/>
    </location>
</feature>
<dbReference type="GO" id="GO:0043682">
    <property type="term" value="F:P-type divalent copper transporter activity"/>
    <property type="evidence" value="ECO:0007669"/>
    <property type="project" value="TreeGrafter"/>
</dbReference>
<keyword evidence="14" id="KW-0186">Copper</keyword>
<protein>
    <recommendedName>
        <fullName evidence="3">P-type Cu(+) transporter</fullName>
        <ecNumber evidence="3">7.2.2.8</ecNumber>
    </recommendedName>
    <alternativeName>
        <fullName evidence="17">Cu(2+)-ATPase</fullName>
    </alternativeName>
</protein>
<evidence type="ECO:0000256" key="11">
    <source>
        <dbReference type="ARBA" id="ARBA00022842"/>
    </source>
</evidence>
<evidence type="ECO:0000256" key="1">
    <source>
        <dbReference type="ARBA" id="ARBA00004127"/>
    </source>
</evidence>
<keyword evidence="13 18" id="KW-1133">Transmembrane helix</keyword>
<dbReference type="SUPFAM" id="SSF81653">
    <property type="entry name" value="Calcium ATPase, transduction domain A"/>
    <property type="match status" value="1"/>
</dbReference>
<dbReference type="Pfam" id="PF00702">
    <property type="entry name" value="Hydrolase"/>
    <property type="match status" value="1"/>
</dbReference>
<keyword evidence="21" id="KW-1185">Reference proteome</keyword>
<dbReference type="VEuPathDB" id="FungiDB:SPPG_06020"/>
<dbReference type="InterPro" id="IPR023299">
    <property type="entry name" value="ATPase_P-typ_cyto_dom_N"/>
</dbReference>
<dbReference type="InterPro" id="IPR017969">
    <property type="entry name" value="Heavy-metal-associated_CS"/>
</dbReference>
<dbReference type="PROSITE" id="PS50846">
    <property type="entry name" value="HMA_2"/>
    <property type="match status" value="5"/>
</dbReference>
<keyword evidence="10 18" id="KW-0067">ATP-binding</keyword>
<dbReference type="GO" id="GO:0012505">
    <property type="term" value="C:endomembrane system"/>
    <property type="evidence" value="ECO:0007669"/>
    <property type="project" value="UniProtKB-SubCell"/>
</dbReference>
<dbReference type="NCBIfam" id="TIGR00003">
    <property type="entry name" value="copper ion binding protein"/>
    <property type="match status" value="4"/>
</dbReference>
<evidence type="ECO:0000256" key="9">
    <source>
        <dbReference type="ARBA" id="ARBA00022796"/>
    </source>
</evidence>
<evidence type="ECO:0000256" key="2">
    <source>
        <dbReference type="ARBA" id="ARBA00006024"/>
    </source>
</evidence>
<feature type="transmembrane region" description="Helical" evidence="18">
    <location>
        <begin position="450"/>
        <end position="470"/>
    </location>
</feature>
<dbReference type="PRINTS" id="PR00943">
    <property type="entry name" value="CUATPASE"/>
</dbReference>
<dbReference type="CDD" id="cd02094">
    <property type="entry name" value="P-type_ATPase_Cu-like"/>
    <property type="match status" value="1"/>
</dbReference>
<evidence type="ECO:0000256" key="8">
    <source>
        <dbReference type="ARBA" id="ARBA00022741"/>
    </source>
</evidence>
<feature type="domain" description="HMA" evidence="19">
    <location>
        <begin position="7"/>
        <end position="73"/>
    </location>
</feature>
<feature type="transmembrane region" description="Helical" evidence="18">
    <location>
        <begin position="706"/>
        <end position="732"/>
    </location>
</feature>
<feature type="transmembrane region" description="Helical" evidence="18">
    <location>
        <begin position="476"/>
        <end position="496"/>
    </location>
</feature>
<dbReference type="InterPro" id="IPR027256">
    <property type="entry name" value="P-typ_ATPase_IB"/>
</dbReference>
<dbReference type="InterPro" id="IPR006121">
    <property type="entry name" value="HMA_dom"/>
</dbReference>
<keyword evidence="11" id="KW-0460">Magnesium</keyword>
<keyword evidence="4" id="KW-0813">Transport</keyword>
<dbReference type="Gene3D" id="3.40.50.1000">
    <property type="entry name" value="HAD superfamily/HAD-like"/>
    <property type="match status" value="1"/>
</dbReference>
<dbReference type="InterPro" id="IPR036412">
    <property type="entry name" value="HAD-like_sf"/>
</dbReference>
<evidence type="ECO:0000256" key="13">
    <source>
        <dbReference type="ARBA" id="ARBA00022989"/>
    </source>
</evidence>
<evidence type="ECO:0000256" key="16">
    <source>
        <dbReference type="ARBA" id="ARBA00023136"/>
    </source>
</evidence>
<dbReference type="GO" id="GO:0055070">
    <property type="term" value="P:copper ion homeostasis"/>
    <property type="evidence" value="ECO:0007669"/>
    <property type="project" value="TreeGrafter"/>
</dbReference>
<dbReference type="GeneID" id="27689355"/>
<reference evidence="20 21" key="1">
    <citation type="submission" date="2009-08" db="EMBL/GenBank/DDBJ databases">
        <title>The Genome Sequence of Spizellomyces punctatus strain DAOM BR117.</title>
        <authorList>
            <consortium name="The Broad Institute Genome Sequencing Platform"/>
            <person name="Russ C."/>
            <person name="Cuomo C."/>
            <person name="Shea T."/>
            <person name="Young S.K."/>
            <person name="Zeng Q."/>
            <person name="Koehrsen M."/>
            <person name="Haas B."/>
            <person name="Borodovsky M."/>
            <person name="Guigo R."/>
            <person name="Alvarado L."/>
            <person name="Berlin A."/>
            <person name="Bochicchio J."/>
            <person name="Borenstein D."/>
            <person name="Chapman S."/>
            <person name="Chen Z."/>
            <person name="Engels R."/>
            <person name="Freedman E."/>
            <person name="Gellesch M."/>
            <person name="Goldberg J."/>
            <person name="Griggs A."/>
            <person name="Gujja S."/>
            <person name="Heiman D."/>
            <person name="Hepburn T."/>
            <person name="Howarth C."/>
            <person name="Jen D."/>
            <person name="Larson L."/>
            <person name="Lewis B."/>
            <person name="Mehta T."/>
            <person name="Park D."/>
            <person name="Pearson M."/>
            <person name="Roberts A."/>
            <person name="Saif S."/>
            <person name="Shenoy N."/>
            <person name="Sisk P."/>
            <person name="Stolte C."/>
            <person name="Sykes S."/>
            <person name="Thomson T."/>
            <person name="Walk T."/>
            <person name="White J."/>
            <person name="Yandava C."/>
            <person name="Burger G."/>
            <person name="Gray M.W."/>
            <person name="Holland P.W.H."/>
            <person name="King N."/>
            <person name="Lang F.B.F."/>
            <person name="Roger A.J."/>
            <person name="Ruiz-Trillo I."/>
            <person name="Lander E."/>
            <person name="Nusbaum C."/>
        </authorList>
    </citation>
    <scope>NUCLEOTIDE SEQUENCE [LARGE SCALE GENOMIC DNA]</scope>
    <source>
        <strain evidence="20 21">DAOM BR117</strain>
    </source>
</reference>
<dbReference type="SUPFAM" id="SSF81660">
    <property type="entry name" value="Metal cation-transporting ATPase, ATP-binding domain N"/>
    <property type="match status" value="1"/>
</dbReference>
<dbReference type="PROSITE" id="PS00154">
    <property type="entry name" value="ATPASE_E1_E2"/>
    <property type="match status" value="1"/>
</dbReference>
<keyword evidence="6 18" id="KW-0479">Metal-binding</keyword>
<evidence type="ECO:0000256" key="14">
    <source>
        <dbReference type="ARBA" id="ARBA00023008"/>
    </source>
</evidence>
<keyword evidence="16 18" id="KW-0472">Membrane</keyword>
<keyword evidence="15" id="KW-0406">Ion transport</keyword>
<dbReference type="FunCoup" id="A0A0L0HEB4">
    <property type="interactions" value="350"/>
</dbReference>
<comment type="subcellular location">
    <subcellularLocation>
        <location evidence="1">Endomembrane system</location>
        <topology evidence="1">Multi-pass membrane protein</topology>
    </subcellularLocation>
    <subcellularLocation>
        <location evidence="18">Membrane</location>
    </subcellularLocation>
</comment>
<feature type="transmembrane region" description="Helical" evidence="18">
    <location>
        <begin position="1078"/>
        <end position="1099"/>
    </location>
</feature>
<evidence type="ECO:0000256" key="10">
    <source>
        <dbReference type="ARBA" id="ARBA00022840"/>
    </source>
</evidence>
<evidence type="ECO:0000256" key="6">
    <source>
        <dbReference type="ARBA" id="ARBA00022723"/>
    </source>
</evidence>
<dbReference type="FunFam" id="3.40.50.1000:FF:000144">
    <property type="entry name" value="copper-transporting ATPase 1 isoform X2"/>
    <property type="match status" value="1"/>
</dbReference>
<dbReference type="eggNOG" id="KOG0207">
    <property type="taxonomic scope" value="Eukaryota"/>
</dbReference>
<evidence type="ECO:0000256" key="17">
    <source>
        <dbReference type="ARBA" id="ARBA00080126"/>
    </source>
</evidence>
<dbReference type="GO" id="GO:0005507">
    <property type="term" value="F:copper ion binding"/>
    <property type="evidence" value="ECO:0007669"/>
    <property type="project" value="InterPro"/>
</dbReference>
<dbReference type="OMA" id="HWMLPAW"/>
<dbReference type="STRING" id="645134.A0A0L0HEB4"/>
<dbReference type="InterPro" id="IPR059000">
    <property type="entry name" value="ATPase_P-type_domA"/>
</dbReference>
<dbReference type="InterPro" id="IPR036163">
    <property type="entry name" value="HMA_dom_sf"/>
</dbReference>
<dbReference type="EMBL" id="KQ257459">
    <property type="protein sequence ID" value="KNC99072.1"/>
    <property type="molecule type" value="Genomic_DNA"/>
</dbReference>
<evidence type="ECO:0000256" key="5">
    <source>
        <dbReference type="ARBA" id="ARBA00022692"/>
    </source>
</evidence>
<dbReference type="PRINTS" id="PR00942">
    <property type="entry name" value="CUATPASEI"/>
</dbReference>
<comment type="similarity">
    <text evidence="2 18">Belongs to the cation transport ATPase (P-type) (TC 3.A.3) family. Type IB subfamily.</text>
</comment>
<keyword evidence="5 18" id="KW-0812">Transmembrane</keyword>
<dbReference type="Proteomes" id="UP000053201">
    <property type="component" value="Unassembled WGS sequence"/>
</dbReference>
<name>A0A0L0HEB4_SPIPD</name>
<dbReference type="GO" id="GO:0140581">
    <property type="term" value="F:P-type monovalent copper transporter activity"/>
    <property type="evidence" value="ECO:0007669"/>
    <property type="project" value="UniProtKB-EC"/>
</dbReference>
<dbReference type="PANTHER" id="PTHR43520">
    <property type="entry name" value="ATP7, ISOFORM B"/>
    <property type="match status" value="1"/>
</dbReference>
<evidence type="ECO:0000256" key="3">
    <source>
        <dbReference type="ARBA" id="ARBA00012517"/>
    </source>
</evidence>
<evidence type="ECO:0000259" key="19">
    <source>
        <dbReference type="PROSITE" id="PS50846"/>
    </source>
</evidence>
<dbReference type="SUPFAM" id="SSF55008">
    <property type="entry name" value="HMA, heavy metal-associated domain"/>
    <property type="match status" value="5"/>
</dbReference>
<dbReference type="RefSeq" id="XP_016607113.1">
    <property type="nucleotide sequence ID" value="XM_016754226.1"/>
</dbReference>
<dbReference type="Gene3D" id="2.70.150.10">
    <property type="entry name" value="Calcium-transporting ATPase, cytoplasmic transduction domain A"/>
    <property type="match status" value="1"/>
</dbReference>